<feature type="compositionally biased region" description="Low complexity" evidence="6">
    <location>
        <begin position="19"/>
        <end position="28"/>
    </location>
</feature>
<name>A0A8H4W2U3_9HELO</name>
<dbReference type="Pfam" id="PF04082">
    <property type="entry name" value="Fungal_trans"/>
    <property type="match status" value="1"/>
</dbReference>
<dbReference type="PANTHER" id="PTHR46910">
    <property type="entry name" value="TRANSCRIPTION FACTOR PDR1"/>
    <property type="match status" value="1"/>
</dbReference>
<dbReference type="GO" id="GO:0008270">
    <property type="term" value="F:zinc ion binding"/>
    <property type="evidence" value="ECO:0007669"/>
    <property type="project" value="InterPro"/>
</dbReference>
<keyword evidence="2" id="KW-0805">Transcription regulation</keyword>
<evidence type="ECO:0000313" key="8">
    <source>
        <dbReference type="EMBL" id="KAF4632083.1"/>
    </source>
</evidence>
<dbReference type="InterPro" id="IPR050987">
    <property type="entry name" value="AtrR-like"/>
</dbReference>
<evidence type="ECO:0000259" key="7">
    <source>
        <dbReference type="Pfam" id="PF04082"/>
    </source>
</evidence>
<evidence type="ECO:0000256" key="5">
    <source>
        <dbReference type="ARBA" id="ARBA00023242"/>
    </source>
</evidence>
<comment type="caution">
    <text evidence="8">The sequence shown here is derived from an EMBL/GenBank/DDBJ whole genome shotgun (WGS) entry which is preliminary data.</text>
</comment>
<dbReference type="Proteomes" id="UP000566819">
    <property type="component" value="Unassembled WGS sequence"/>
</dbReference>
<dbReference type="CDD" id="cd12148">
    <property type="entry name" value="fungal_TF_MHR"/>
    <property type="match status" value="1"/>
</dbReference>
<evidence type="ECO:0000256" key="6">
    <source>
        <dbReference type="SAM" id="MobiDB-lite"/>
    </source>
</evidence>
<organism evidence="8 9">
    <name type="scientific">Cudoniella acicularis</name>
    <dbReference type="NCBI Taxonomy" id="354080"/>
    <lineage>
        <taxon>Eukaryota</taxon>
        <taxon>Fungi</taxon>
        <taxon>Dikarya</taxon>
        <taxon>Ascomycota</taxon>
        <taxon>Pezizomycotina</taxon>
        <taxon>Leotiomycetes</taxon>
        <taxon>Helotiales</taxon>
        <taxon>Tricladiaceae</taxon>
        <taxon>Cudoniella</taxon>
    </lineage>
</organism>
<keyword evidence="3" id="KW-0238">DNA-binding</keyword>
<protein>
    <recommendedName>
        <fullName evidence="7">Xylanolytic transcriptional activator regulatory domain-containing protein</fullName>
    </recommendedName>
</protein>
<dbReference type="GO" id="GO:0003700">
    <property type="term" value="F:DNA-binding transcription factor activity"/>
    <property type="evidence" value="ECO:0007669"/>
    <property type="project" value="InterPro"/>
</dbReference>
<keyword evidence="4" id="KW-0804">Transcription</keyword>
<dbReference type="EMBL" id="JAAMPI010000380">
    <property type="protein sequence ID" value="KAF4632083.1"/>
    <property type="molecule type" value="Genomic_DNA"/>
</dbReference>
<evidence type="ECO:0000256" key="1">
    <source>
        <dbReference type="ARBA" id="ARBA00004123"/>
    </source>
</evidence>
<gene>
    <name evidence="8" type="ORF">G7Y89_g6046</name>
</gene>
<accession>A0A8H4W2U3</accession>
<sequence>MERLISDFALNPNADDESASPAVSEASPPEILVKEKSVKRSPAVVLPSPVEESDFAWAIPDTDMNGRMQHYGDDRFDPPTLGQHPDTGICYNGVEWVNVLVGDESFGQMLATLSTSKLRHLDFDMSVRHPLPPREILYACMKCYFEKLNQDIRLFRQDKVMDAIEAYLAGTPHLGYGWYAAINIILAHAIRNEPEFKNLKNDCDKYLYNTISVIPNIILQPPEELCIGALLSSVLYFMFSFENQAAISILAMAVQQMMISGYGTKIHGLTDVEILHRRRLFWHGYILDNDLALRLGKPAIFNENQNIDLPDEHPPDGHGIFNLGNGSFNFLREHVKLAKIQTQIYSKLHSDKVANQSSEQLFTSISDLDEQLHTWKENIPEMLRPQTPLDQFGFDRLIFVTVLHYTYFQLTIAIHSVVFAGFAAHNSNDRDTRIFPSVALCVAAARASISLLNYHDDSHPFTLYLVNHVAWSVDILFMNILQNKGSPRVLKDLKMLEKIVSFYEAYDPDRETSAAYQITKVLYIIASKAVSKAQGKSIEFTELLQAPVTGSSSLVSDEYTSNPGTAIIDQGYFPPMNSFNNGMNNGMNNVPFLESEWMMPLGFQPEYWQDPWANVFQDPDISDLKLN</sequence>
<dbReference type="OrthoDB" id="4116913at2759"/>
<evidence type="ECO:0000256" key="4">
    <source>
        <dbReference type="ARBA" id="ARBA00023163"/>
    </source>
</evidence>
<dbReference type="GO" id="GO:0003677">
    <property type="term" value="F:DNA binding"/>
    <property type="evidence" value="ECO:0007669"/>
    <property type="project" value="UniProtKB-KW"/>
</dbReference>
<comment type="subcellular location">
    <subcellularLocation>
        <location evidence="1">Nucleus</location>
    </subcellularLocation>
</comment>
<dbReference type="GO" id="GO:0006351">
    <property type="term" value="P:DNA-templated transcription"/>
    <property type="evidence" value="ECO:0007669"/>
    <property type="project" value="InterPro"/>
</dbReference>
<dbReference type="GO" id="GO:0005634">
    <property type="term" value="C:nucleus"/>
    <property type="evidence" value="ECO:0007669"/>
    <property type="project" value="UniProtKB-SubCell"/>
</dbReference>
<dbReference type="InterPro" id="IPR007219">
    <property type="entry name" value="XnlR_reg_dom"/>
</dbReference>
<dbReference type="AlphaFoldDB" id="A0A8H4W2U3"/>
<dbReference type="PANTHER" id="PTHR46910:SF37">
    <property type="entry name" value="ZN(II)2CYS6 TRANSCRIPTION FACTOR (EUROFUNG)"/>
    <property type="match status" value="1"/>
</dbReference>
<keyword evidence="9" id="KW-1185">Reference proteome</keyword>
<keyword evidence="5" id="KW-0539">Nucleus</keyword>
<feature type="region of interest" description="Disordered" evidence="6">
    <location>
        <begin position="1"/>
        <end position="28"/>
    </location>
</feature>
<evidence type="ECO:0000256" key="2">
    <source>
        <dbReference type="ARBA" id="ARBA00023015"/>
    </source>
</evidence>
<feature type="domain" description="Xylanolytic transcriptional activator regulatory" evidence="7">
    <location>
        <begin position="269"/>
        <end position="376"/>
    </location>
</feature>
<proteinExistence type="predicted"/>
<evidence type="ECO:0000256" key="3">
    <source>
        <dbReference type="ARBA" id="ARBA00023125"/>
    </source>
</evidence>
<evidence type="ECO:0000313" key="9">
    <source>
        <dbReference type="Proteomes" id="UP000566819"/>
    </source>
</evidence>
<reference evidence="8 9" key="1">
    <citation type="submission" date="2020-03" db="EMBL/GenBank/DDBJ databases">
        <title>Draft Genome Sequence of Cudoniella acicularis.</title>
        <authorList>
            <person name="Buettner E."/>
            <person name="Kellner H."/>
        </authorList>
    </citation>
    <scope>NUCLEOTIDE SEQUENCE [LARGE SCALE GENOMIC DNA]</scope>
    <source>
        <strain evidence="8 9">DSM 108380</strain>
    </source>
</reference>